<evidence type="ECO:0000313" key="5">
    <source>
        <dbReference type="Proteomes" id="UP001156691"/>
    </source>
</evidence>
<dbReference type="PANTHER" id="PTHR42673">
    <property type="entry name" value="MALEYLACETOACETATE ISOMERASE"/>
    <property type="match status" value="1"/>
</dbReference>
<dbReference type="Gene3D" id="3.40.30.10">
    <property type="entry name" value="Glutaredoxin"/>
    <property type="match status" value="1"/>
</dbReference>
<dbReference type="PROSITE" id="PS50405">
    <property type="entry name" value="GST_CTER"/>
    <property type="match status" value="1"/>
</dbReference>
<dbReference type="Gene3D" id="1.20.1050.10">
    <property type="match status" value="1"/>
</dbReference>
<sequence length="217" mass="23767">MMLFHGYFRSSAAYRCRIAFNLKGVSTDFVSVHLWRGGGEQKSEAYQALNPQALVPALETDDGLVLTQSMAIIEWLDETHPEPAFLPEQAGERALVRGFAQAIACDIHPLQNLRVLDYLKGELGHDQAAADAWCRRWIGDGLAACERLLERGGANGRFAFGDTPGLADICLIPQMFSADRFGVDLAAMPRLRAVREACKALPAFADAHPARQPDSEA</sequence>
<dbReference type="Proteomes" id="UP001156691">
    <property type="component" value="Unassembled WGS sequence"/>
</dbReference>
<dbReference type="InterPro" id="IPR036249">
    <property type="entry name" value="Thioredoxin-like_sf"/>
</dbReference>
<accession>A0ABQ5W6A9</accession>
<dbReference type="GO" id="GO:0016853">
    <property type="term" value="F:isomerase activity"/>
    <property type="evidence" value="ECO:0007669"/>
    <property type="project" value="UniProtKB-KW"/>
</dbReference>
<dbReference type="SFLD" id="SFLDG00358">
    <property type="entry name" value="Main_(cytGST)"/>
    <property type="match status" value="1"/>
</dbReference>
<evidence type="ECO:0000259" key="3">
    <source>
        <dbReference type="PROSITE" id="PS50405"/>
    </source>
</evidence>
<dbReference type="InterPro" id="IPR010987">
    <property type="entry name" value="Glutathione-S-Trfase_C-like"/>
</dbReference>
<dbReference type="CDD" id="cd03191">
    <property type="entry name" value="GST_C_Zeta"/>
    <property type="match status" value="1"/>
</dbReference>
<dbReference type="InterPro" id="IPR036282">
    <property type="entry name" value="Glutathione-S-Trfase_C_sf"/>
</dbReference>
<dbReference type="InterPro" id="IPR034333">
    <property type="entry name" value="GST_Zeta_N"/>
</dbReference>
<dbReference type="NCBIfam" id="TIGR01262">
    <property type="entry name" value="maiA"/>
    <property type="match status" value="1"/>
</dbReference>
<reference evidence="5" key="1">
    <citation type="journal article" date="2019" name="Int. J. Syst. Evol. Microbiol.">
        <title>The Global Catalogue of Microorganisms (GCM) 10K type strain sequencing project: providing services to taxonomists for standard genome sequencing and annotation.</title>
        <authorList>
            <consortium name="The Broad Institute Genomics Platform"/>
            <consortium name="The Broad Institute Genome Sequencing Center for Infectious Disease"/>
            <person name="Wu L."/>
            <person name="Ma J."/>
        </authorList>
    </citation>
    <scope>NUCLEOTIDE SEQUENCE [LARGE SCALE GENOMIC DNA]</scope>
    <source>
        <strain evidence="5">NBRC 112416</strain>
    </source>
</reference>
<dbReference type="Pfam" id="PF13410">
    <property type="entry name" value="GST_C_2"/>
    <property type="match status" value="1"/>
</dbReference>
<dbReference type="CDD" id="cd03042">
    <property type="entry name" value="GST_N_Zeta"/>
    <property type="match status" value="1"/>
</dbReference>
<comment type="similarity">
    <text evidence="1">Belongs to the GST superfamily. Zeta family.</text>
</comment>
<dbReference type="Pfam" id="PF13409">
    <property type="entry name" value="GST_N_2"/>
    <property type="match status" value="1"/>
</dbReference>
<proteinExistence type="inferred from homology"/>
<organism evidence="4 5">
    <name type="scientific">Devosia nitrariae</name>
    <dbReference type="NCBI Taxonomy" id="2071872"/>
    <lineage>
        <taxon>Bacteria</taxon>
        <taxon>Pseudomonadati</taxon>
        <taxon>Pseudomonadota</taxon>
        <taxon>Alphaproteobacteria</taxon>
        <taxon>Hyphomicrobiales</taxon>
        <taxon>Devosiaceae</taxon>
        <taxon>Devosia</taxon>
    </lineage>
</organism>
<name>A0ABQ5W6A9_9HYPH</name>
<dbReference type="InterPro" id="IPR004045">
    <property type="entry name" value="Glutathione_S-Trfase_N"/>
</dbReference>
<dbReference type="InterPro" id="IPR005955">
    <property type="entry name" value="GST_Zeta"/>
</dbReference>
<dbReference type="InterPro" id="IPR040079">
    <property type="entry name" value="Glutathione_S-Trfase"/>
</dbReference>
<comment type="caution">
    <text evidence="4">The sequence shown here is derived from an EMBL/GenBank/DDBJ whole genome shotgun (WGS) entry which is preliminary data.</text>
</comment>
<dbReference type="SUPFAM" id="SSF52833">
    <property type="entry name" value="Thioredoxin-like"/>
    <property type="match status" value="1"/>
</dbReference>
<dbReference type="EMBL" id="BSNS01000011">
    <property type="protein sequence ID" value="GLQ55588.1"/>
    <property type="molecule type" value="Genomic_DNA"/>
</dbReference>
<evidence type="ECO:0000256" key="1">
    <source>
        <dbReference type="ARBA" id="ARBA00010007"/>
    </source>
</evidence>
<keyword evidence="4" id="KW-0413">Isomerase</keyword>
<dbReference type="SFLD" id="SFLDS00019">
    <property type="entry name" value="Glutathione_Transferase_(cytos"/>
    <property type="match status" value="1"/>
</dbReference>
<dbReference type="InterPro" id="IPR034330">
    <property type="entry name" value="GST_Zeta_C"/>
</dbReference>
<dbReference type="PANTHER" id="PTHR42673:SF4">
    <property type="entry name" value="MALEYLACETOACETATE ISOMERASE"/>
    <property type="match status" value="1"/>
</dbReference>
<feature type="domain" description="GST C-terminal" evidence="3">
    <location>
        <begin position="89"/>
        <end position="217"/>
    </location>
</feature>
<keyword evidence="5" id="KW-1185">Reference proteome</keyword>
<feature type="domain" description="GST N-terminal" evidence="2">
    <location>
        <begin position="1"/>
        <end position="84"/>
    </location>
</feature>
<evidence type="ECO:0000313" key="4">
    <source>
        <dbReference type="EMBL" id="GLQ55588.1"/>
    </source>
</evidence>
<dbReference type="SUPFAM" id="SSF47616">
    <property type="entry name" value="GST C-terminal domain-like"/>
    <property type="match status" value="1"/>
</dbReference>
<gene>
    <name evidence="4" type="ORF">GCM10010862_28470</name>
</gene>
<protein>
    <submittedName>
        <fullName evidence="4">Maleylacetoacetate isomerase</fullName>
    </submittedName>
</protein>
<dbReference type="PROSITE" id="PS50404">
    <property type="entry name" value="GST_NTER"/>
    <property type="match status" value="1"/>
</dbReference>
<evidence type="ECO:0000259" key="2">
    <source>
        <dbReference type="PROSITE" id="PS50404"/>
    </source>
</evidence>